<protein>
    <submittedName>
        <fullName evidence="3">KAP family NTPase</fullName>
    </submittedName>
</protein>
<evidence type="ECO:0000259" key="2">
    <source>
        <dbReference type="Pfam" id="PF07693"/>
    </source>
</evidence>
<dbReference type="InterPro" id="IPR027417">
    <property type="entry name" value="P-loop_NTPase"/>
</dbReference>
<accession>A0A9X4EPV6</accession>
<name>A0A9X4EPV6_9FLAO</name>
<keyword evidence="1" id="KW-1133">Transmembrane helix</keyword>
<dbReference type="AlphaFoldDB" id="A0A9X4EPV6"/>
<dbReference type="InterPro" id="IPR011646">
    <property type="entry name" value="KAP_P-loop"/>
</dbReference>
<dbReference type="EMBL" id="JAIWJY010000002">
    <property type="protein sequence ID" value="MDE1206040.1"/>
    <property type="molecule type" value="Genomic_DNA"/>
</dbReference>
<keyword evidence="1" id="KW-0812">Transmembrane</keyword>
<keyword evidence="1" id="KW-0472">Membrane</keyword>
<keyword evidence="4" id="KW-1185">Reference proteome</keyword>
<comment type="caution">
    <text evidence="3">The sequence shown here is derived from an EMBL/GenBank/DDBJ whole genome shotgun (WGS) entry which is preliminary data.</text>
</comment>
<dbReference type="Pfam" id="PF07693">
    <property type="entry name" value="KAP_NTPase"/>
    <property type="match status" value="1"/>
</dbReference>
<dbReference type="SUPFAM" id="SSF52540">
    <property type="entry name" value="P-loop containing nucleoside triphosphate hydrolases"/>
    <property type="match status" value="1"/>
</dbReference>
<dbReference type="Proteomes" id="UP001149303">
    <property type="component" value="Unassembled WGS sequence"/>
</dbReference>
<dbReference type="RefSeq" id="WP_274639358.1">
    <property type="nucleotide sequence ID" value="NZ_JAIWJY010000002.1"/>
</dbReference>
<reference evidence="3" key="1">
    <citation type="submission" date="2021-09" db="EMBL/GenBank/DDBJ databases">
        <authorList>
            <person name="Smyrli M."/>
        </authorList>
    </citation>
    <scope>NUCLEOTIDE SEQUENCE</scope>
    <source>
        <strain evidence="3">LAR25</strain>
    </source>
</reference>
<evidence type="ECO:0000256" key="1">
    <source>
        <dbReference type="SAM" id="Phobius"/>
    </source>
</evidence>
<feature type="transmembrane region" description="Helical" evidence="1">
    <location>
        <begin position="174"/>
        <end position="195"/>
    </location>
</feature>
<sequence>MKENNYPVFLPGKAIGQDAFEGGAHERVSKVIKEIIINNKLEKKVIGLEGDWGAGKSNVVKLVEKELGDDYVTFIFDAWGNQEDLTRRSFLEQLISTLVYDKLLLEESKWRNIKKSLLSKVSEVSINKKSSIKGYWLFLGLSFLLFTVLSSFYNNILLEVDFLKDFEMASPWRALTVIYLIPSILLVISFIKALYSFSRRREEVIEKGINETERETLNNMIQVFQGKSIEEENIERIWEDEPSVVSFRKYYSEIESSLNDKGKKILIVFDNIDRIEDDKIKALWSSIHTFFADDTSSFTSWVIIPYDKKKLSKCFEDNEGFIEKTFSINFKITPPLVIAWESFMKEKLLTAFGEELINKDEIERIIKIFDLCSNEKVVRPRSIINYINEVVTLYKVWEEEVLKNEIKIEHLALFYKVKDKIEENPIENIISRTYLEKAKLLYDDVDLETIISMLFYGVKKDLADEVLLSRKLDEVIREGKYKDIELLSKHGAFVSYFIARYNKIPINQKHRGVLELFNKIEKVMPPHLMKDLWSELSKEILSVQIVFEEFREIHKVLLVRGSNNFNIIKKLVSDLSYNVNNEEKKQIIYRDSIMELERFVEDQGIDINIFNFIEGKKHMVSPEVLLSFVTKKGEDYHKYRVFVEEEEIDSYFLHVPTLDIKEIEEGGILNYKEINHYMTELKMLSKDYSFEEIKNRLLRDIKKYYTDLVSAREGIGVLRKLFPSVGFIKVERNEFYSMMNSPKDSGGKEYIDLFCIALSNFIMNKELRINKSWFFREFQKFSELEVADSIEYYLDYGDFLEQLLEDSKLASNEFLMNVFELVTNKNEREGSIDVNWVLKHFKQIKERIFNNNEVHFRAFLDKVGALNYTGDLELDSVPMEFCNYLDLGNSLVRTVARKSVRYIDNMTKERVFKMLMSRNSDYIVFEKLIENKWLDKSLSDSFYEGYEEYLYSIAKGVNHSYNIEGIVENRIHSLANKSNLRRIFMNVKELLYECEVNDFKLRCLFNGVFSYGSLDNDVNESMKKIIIPLMLSDKTFDIFLRYSKDLMLLFERSESYTGMLFERLREKKDSTEFSDNEKMKLLLKRFNLNELKA</sequence>
<evidence type="ECO:0000313" key="3">
    <source>
        <dbReference type="EMBL" id="MDE1206040.1"/>
    </source>
</evidence>
<gene>
    <name evidence="3" type="ORF">LCI24_04450</name>
</gene>
<feature type="domain" description="KAP NTPase" evidence="2">
    <location>
        <begin position="28"/>
        <end position="395"/>
    </location>
</feature>
<organism evidence="3 4">
    <name type="scientific">Tenacibaculum larymnensis</name>
    <dbReference type="NCBI Taxonomy" id="2878201"/>
    <lineage>
        <taxon>Bacteria</taxon>
        <taxon>Pseudomonadati</taxon>
        <taxon>Bacteroidota</taxon>
        <taxon>Flavobacteriia</taxon>
        <taxon>Flavobacteriales</taxon>
        <taxon>Flavobacteriaceae</taxon>
        <taxon>Tenacibaculum</taxon>
    </lineage>
</organism>
<feature type="transmembrane region" description="Helical" evidence="1">
    <location>
        <begin position="135"/>
        <end position="154"/>
    </location>
</feature>
<evidence type="ECO:0000313" key="4">
    <source>
        <dbReference type="Proteomes" id="UP001149303"/>
    </source>
</evidence>
<proteinExistence type="predicted"/>